<gene>
    <name evidence="1" type="ORF">HPB52_012893</name>
</gene>
<reference evidence="1" key="1">
    <citation type="journal article" date="2020" name="Cell">
        <title>Large-Scale Comparative Analyses of Tick Genomes Elucidate Their Genetic Diversity and Vector Capacities.</title>
        <authorList>
            <consortium name="Tick Genome and Microbiome Consortium (TIGMIC)"/>
            <person name="Jia N."/>
            <person name="Wang J."/>
            <person name="Shi W."/>
            <person name="Du L."/>
            <person name="Sun Y."/>
            <person name="Zhan W."/>
            <person name="Jiang J.F."/>
            <person name="Wang Q."/>
            <person name="Zhang B."/>
            <person name="Ji P."/>
            <person name="Bell-Sakyi L."/>
            <person name="Cui X.M."/>
            <person name="Yuan T.T."/>
            <person name="Jiang B.G."/>
            <person name="Yang W.F."/>
            <person name="Lam T.T."/>
            <person name="Chang Q.C."/>
            <person name="Ding S.J."/>
            <person name="Wang X.J."/>
            <person name="Zhu J.G."/>
            <person name="Ruan X.D."/>
            <person name="Zhao L."/>
            <person name="Wei J.T."/>
            <person name="Ye R.Z."/>
            <person name="Que T.C."/>
            <person name="Du C.H."/>
            <person name="Zhou Y.H."/>
            <person name="Cheng J.X."/>
            <person name="Dai P.F."/>
            <person name="Guo W.B."/>
            <person name="Han X.H."/>
            <person name="Huang E.J."/>
            <person name="Li L.F."/>
            <person name="Wei W."/>
            <person name="Gao Y.C."/>
            <person name="Liu J.Z."/>
            <person name="Shao H.Z."/>
            <person name="Wang X."/>
            <person name="Wang C.C."/>
            <person name="Yang T.C."/>
            <person name="Huo Q.B."/>
            <person name="Li W."/>
            <person name="Chen H.Y."/>
            <person name="Chen S.E."/>
            <person name="Zhou L.G."/>
            <person name="Ni X.B."/>
            <person name="Tian J.H."/>
            <person name="Sheng Y."/>
            <person name="Liu T."/>
            <person name="Pan Y.S."/>
            <person name="Xia L.Y."/>
            <person name="Li J."/>
            <person name="Zhao F."/>
            <person name="Cao W.C."/>
        </authorList>
    </citation>
    <scope>NUCLEOTIDE SEQUENCE</scope>
    <source>
        <strain evidence="1">Rsan-2018</strain>
    </source>
</reference>
<dbReference type="Proteomes" id="UP000821837">
    <property type="component" value="Chromosome 10"/>
</dbReference>
<name>A0A9D4T7J4_RHISA</name>
<proteinExistence type="predicted"/>
<accession>A0A9D4T7J4</accession>
<evidence type="ECO:0000313" key="2">
    <source>
        <dbReference type="Proteomes" id="UP000821837"/>
    </source>
</evidence>
<evidence type="ECO:0000313" key="1">
    <source>
        <dbReference type="EMBL" id="KAH7976374.1"/>
    </source>
</evidence>
<organism evidence="1 2">
    <name type="scientific">Rhipicephalus sanguineus</name>
    <name type="common">Brown dog tick</name>
    <name type="synonym">Ixodes sanguineus</name>
    <dbReference type="NCBI Taxonomy" id="34632"/>
    <lineage>
        <taxon>Eukaryota</taxon>
        <taxon>Metazoa</taxon>
        <taxon>Ecdysozoa</taxon>
        <taxon>Arthropoda</taxon>
        <taxon>Chelicerata</taxon>
        <taxon>Arachnida</taxon>
        <taxon>Acari</taxon>
        <taxon>Parasitiformes</taxon>
        <taxon>Ixodida</taxon>
        <taxon>Ixodoidea</taxon>
        <taxon>Ixodidae</taxon>
        <taxon>Rhipicephalinae</taxon>
        <taxon>Rhipicephalus</taxon>
        <taxon>Rhipicephalus</taxon>
    </lineage>
</organism>
<keyword evidence="2" id="KW-1185">Reference proteome</keyword>
<dbReference type="EMBL" id="JABSTV010001246">
    <property type="protein sequence ID" value="KAH7976374.1"/>
    <property type="molecule type" value="Genomic_DNA"/>
</dbReference>
<reference evidence="1" key="2">
    <citation type="submission" date="2021-09" db="EMBL/GenBank/DDBJ databases">
        <authorList>
            <person name="Jia N."/>
            <person name="Wang J."/>
            <person name="Shi W."/>
            <person name="Du L."/>
            <person name="Sun Y."/>
            <person name="Zhan W."/>
            <person name="Jiang J."/>
            <person name="Wang Q."/>
            <person name="Zhang B."/>
            <person name="Ji P."/>
            <person name="Sakyi L.B."/>
            <person name="Cui X."/>
            <person name="Yuan T."/>
            <person name="Jiang B."/>
            <person name="Yang W."/>
            <person name="Lam T.T.-Y."/>
            <person name="Chang Q."/>
            <person name="Ding S."/>
            <person name="Wang X."/>
            <person name="Zhu J."/>
            <person name="Ruan X."/>
            <person name="Zhao L."/>
            <person name="Wei J."/>
            <person name="Que T."/>
            <person name="Du C."/>
            <person name="Cheng J."/>
            <person name="Dai P."/>
            <person name="Han X."/>
            <person name="Huang E."/>
            <person name="Gao Y."/>
            <person name="Liu J."/>
            <person name="Shao H."/>
            <person name="Ye R."/>
            <person name="Li L."/>
            <person name="Wei W."/>
            <person name="Wang X."/>
            <person name="Wang C."/>
            <person name="Huo Q."/>
            <person name="Li W."/>
            <person name="Guo W."/>
            <person name="Chen H."/>
            <person name="Chen S."/>
            <person name="Zhou L."/>
            <person name="Zhou L."/>
            <person name="Ni X."/>
            <person name="Tian J."/>
            <person name="Zhou Y."/>
            <person name="Sheng Y."/>
            <person name="Liu T."/>
            <person name="Pan Y."/>
            <person name="Xia L."/>
            <person name="Li J."/>
            <person name="Zhao F."/>
            <person name="Cao W."/>
        </authorList>
    </citation>
    <scope>NUCLEOTIDE SEQUENCE</scope>
    <source>
        <strain evidence="1">Rsan-2018</strain>
        <tissue evidence="1">Larvae</tissue>
    </source>
</reference>
<protein>
    <submittedName>
        <fullName evidence="1">Uncharacterized protein</fullName>
    </submittedName>
</protein>
<sequence>MIILPVRMTTACTISILGAPGNIVGRNGCAQYLSFAPSTLDGVEGAFSVVVRKYGLGGAYELAAVSLIPAVSL</sequence>
<comment type="caution">
    <text evidence="1">The sequence shown here is derived from an EMBL/GenBank/DDBJ whole genome shotgun (WGS) entry which is preliminary data.</text>
</comment>
<dbReference type="AlphaFoldDB" id="A0A9D4T7J4"/>